<evidence type="ECO:0008006" key="4">
    <source>
        <dbReference type="Google" id="ProtNLM"/>
    </source>
</evidence>
<evidence type="ECO:0000256" key="1">
    <source>
        <dbReference type="SAM" id="SignalP"/>
    </source>
</evidence>
<gene>
    <name evidence="2" type="ORF">URODEC1_LOCUS57866</name>
</gene>
<feature type="chain" id="PRO_5044883402" description="Bifunctional inhibitor/plant lipid transfer protein/seed storage helical domain-containing protein" evidence="1">
    <location>
        <begin position="27"/>
        <end position="123"/>
    </location>
</feature>
<proteinExistence type="predicted"/>
<sequence>MTIMPKRVGVLLLVFAIISAPKVAGGGNCIEEQKQAIMRLCAGYIYPRKPGGAPAISSACCRMVREVGVGEMGCIVQLLPIKDQTFYGKRIRDLGLVCAISPPPHRHQVMAQRDAPPVIPDGV</sequence>
<dbReference type="Proteomes" id="UP001497457">
    <property type="component" value="Chromosome 22rd"/>
</dbReference>
<evidence type="ECO:0000313" key="3">
    <source>
        <dbReference type="Proteomes" id="UP001497457"/>
    </source>
</evidence>
<accession>A0ABC9AVA6</accession>
<protein>
    <recommendedName>
        <fullName evidence="4">Bifunctional inhibitor/plant lipid transfer protein/seed storage helical domain-containing protein</fullName>
    </recommendedName>
</protein>
<dbReference type="EMBL" id="OZ075132">
    <property type="protein sequence ID" value="CAL4985265.1"/>
    <property type="molecule type" value="Genomic_DNA"/>
</dbReference>
<evidence type="ECO:0000313" key="2">
    <source>
        <dbReference type="EMBL" id="CAL4985265.1"/>
    </source>
</evidence>
<organism evidence="2 3">
    <name type="scientific">Urochloa decumbens</name>
    <dbReference type="NCBI Taxonomy" id="240449"/>
    <lineage>
        <taxon>Eukaryota</taxon>
        <taxon>Viridiplantae</taxon>
        <taxon>Streptophyta</taxon>
        <taxon>Embryophyta</taxon>
        <taxon>Tracheophyta</taxon>
        <taxon>Spermatophyta</taxon>
        <taxon>Magnoliopsida</taxon>
        <taxon>Liliopsida</taxon>
        <taxon>Poales</taxon>
        <taxon>Poaceae</taxon>
        <taxon>PACMAD clade</taxon>
        <taxon>Panicoideae</taxon>
        <taxon>Panicodae</taxon>
        <taxon>Paniceae</taxon>
        <taxon>Melinidinae</taxon>
        <taxon>Urochloa</taxon>
    </lineage>
</organism>
<reference evidence="2" key="1">
    <citation type="submission" date="2024-10" db="EMBL/GenBank/DDBJ databases">
        <authorList>
            <person name="Ryan C."/>
        </authorList>
    </citation>
    <scope>NUCLEOTIDE SEQUENCE [LARGE SCALE GENOMIC DNA]</scope>
</reference>
<dbReference type="AlphaFoldDB" id="A0ABC9AVA6"/>
<feature type="signal peptide" evidence="1">
    <location>
        <begin position="1"/>
        <end position="26"/>
    </location>
</feature>
<keyword evidence="3" id="KW-1185">Reference proteome</keyword>
<keyword evidence="1" id="KW-0732">Signal</keyword>
<name>A0ABC9AVA6_9POAL</name>